<dbReference type="AlphaFoldDB" id="A0AAU8JWZ8"/>
<evidence type="ECO:0008006" key="2">
    <source>
        <dbReference type="Google" id="ProtNLM"/>
    </source>
</evidence>
<accession>A0AAU8JWZ8</accession>
<dbReference type="EMBL" id="CP159872">
    <property type="protein sequence ID" value="XCM80377.1"/>
    <property type="molecule type" value="Genomic_DNA"/>
</dbReference>
<proteinExistence type="predicted"/>
<evidence type="ECO:0000313" key="1">
    <source>
        <dbReference type="EMBL" id="XCM80377.1"/>
    </source>
</evidence>
<reference evidence="1" key="1">
    <citation type="submission" date="2024-06" db="EMBL/GenBank/DDBJ databases">
        <title>The genome sequences of Kitasatospora sp. strain HUAS MG31.</title>
        <authorList>
            <person name="Mo P."/>
        </authorList>
    </citation>
    <scope>NUCLEOTIDE SEQUENCE</scope>
    <source>
        <strain evidence="1">HUAS MG31</strain>
    </source>
</reference>
<dbReference type="RefSeq" id="WP_354641316.1">
    <property type="nucleotide sequence ID" value="NZ_CP159872.1"/>
</dbReference>
<sequence>MNPGRAARFAAVYALLRASADVADHWVQTDHQARIKGQHDHNDGQSSAAGRRACAAHVATYTATQAAAMLAGSRLLGLRLRPGPVAAALALSAVTHYIADRREPLRRLADATGKANFVRLADFGLNGAYCLDQAWHHAFETAAAVIASA</sequence>
<gene>
    <name evidence="1" type="ORF">ABWK59_16310</name>
</gene>
<name>A0AAU8JWZ8_9ACTN</name>
<organism evidence="1">
    <name type="scientific">Kitasatospora camelliae</name>
    <dbReference type="NCBI Taxonomy" id="3156397"/>
    <lineage>
        <taxon>Bacteria</taxon>
        <taxon>Bacillati</taxon>
        <taxon>Actinomycetota</taxon>
        <taxon>Actinomycetes</taxon>
        <taxon>Kitasatosporales</taxon>
        <taxon>Streptomycetaceae</taxon>
        <taxon>Kitasatospora</taxon>
    </lineage>
</organism>
<protein>
    <recommendedName>
        <fullName evidence="2">DUF3307 domain-containing protein</fullName>
    </recommendedName>
</protein>
<dbReference type="KEGG" id="kcm:ABWK59_16310"/>